<dbReference type="InterPro" id="IPR002478">
    <property type="entry name" value="PUA"/>
</dbReference>
<dbReference type="PANTHER" id="PTHR23127:SF0">
    <property type="entry name" value="H_ACA RIBONUCLEOPROTEIN COMPLEX SUBUNIT DKC1"/>
    <property type="match status" value="1"/>
</dbReference>
<dbReference type="Pfam" id="PF01472">
    <property type="entry name" value="PUA"/>
    <property type="match status" value="1"/>
</dbReference>
<evidence type="ECO:0000259" key="2">
    <source>
        <dbReference type="SMART" id="SM00359"/>
    </source>
</evidence>
<dbReference type="NCBIfam" id="TIGR00425">
    <property type="entry name" value="CBF5"/>
    <property type="match status" value="1"/>
</dbReference>
<organism evidence="3">
    <name type="scientific">uncultured korarchaeote</name>
    <dbReference type="NCBI Taxonomy" id="161241"/>
    <lineage>
        <taxon>Archaea</taxon>
        <taxon>Thermoproteota</taxon>
        <taxon>environmental samples</taxon>
    </lineage>
</organism>
<dbReference type="GO" id="GO:0000495">
    <property type="term" value="P:box H/ACA sno(s)RNA 3'-end processing"/>
    <property type="evidence" value="ECO:0007669"/>
    <property type="project" value="TreeGrafter"/>
</dbReference>
<protein>
    <submittedName>
        <fullName evidence="3">Pseudouridine synthase</fullName>
    </submittedName>
</protein>
<dbReference type="AlphaFoldDB" id="A0A1L2JM55"/>
<dbReference type="EMBL" id="KX764947">
    <property type="protein sequence ID" value="AOZ56034.1"/>
    <property type="molecule type" value="Genomic_DNA"/>
</dbReference>
<dbReference type="NCBIfam" id="NF003280">
    <property type="entry name" value="PRK04270.1"/>
    <property type="match status" value="1"/>
</dbReference>
<evidence type="ECO:0000313" key="3">
    <source>
        <dbReference type="EMBL" id="AOZ56034.1"/>
    </source>
</evidence>
<proteinExistence type="predicted"/>
<dbReference type="InterPro" id="IPR036974">
    <property type="entry name" value="PUA_sf"/>
</dbReference>
<name>A0A1L2JM55_9CREN</name>
<dbReference type="Gene3D" id="3.30.2350.10">
    <property type="entry name" value="Pseudouridine synthase"/>
    <property type="match status" value="1"/>
</dbReference>
<dbReference type="SUPFAM" id="SSF88697">
    <property type="entry name" value="PUA domain-like"/>
    <property type="match status" value="1"/>
</dbReference>
<sequence length="221" mass="24971">MKLHRDVPDSLLASTLKQFTGEIFQRPPLKSAVKRRLRVRKIYAIELLEKEGRYVLLRVTCEAGTYIRKLVHDIGEAMGAGAHMVELRRIQVGPLAEEKGLTTLHYLEYAIRKWREEGDASHLRRAIVPMEEALSHLPKLYVKDTAVNAICYGADLGIPGICKLTKGIKKGDLVVVMTLKGEAIALAITLLSAEELLEREYGRAAKTIRVLMDRDIYPRVW</sequence>
<dbReference type="InterPro" id="IPR015947">
    <property type="entry name" value="PUA-like_sf"/>
</dbReference>
<dbReference type="SUPFAM" id="SSF55120">
    <property type="entry name" value="Pseudouridine synthase"/>
    <property type="match status" value="1"/>
</dbReference>
<dbReference type="InterPro" id="IPR032819">
    <property type="entry name" value="TruB_C"/>
</dbReference>
<dbReference type="InterPro" id="IPR004802">
    <property type="entry name" value="tRNA_PsdUridine_synth_B_fam"/>
</dbReference>
<dbReference type="InterPro" id="IPR004521">
    <property type="entry name" value="Uncharacterised_CHP00451"/>
</dbReference>
<dbReference type="GO" id="GO:0003723">
    <property type="term" value="F:RNA binding"/>
    <property type="evidence" value="ECO:0007669"/>
    <property type="project" value="InterPro"/>
</dbReference>
<dbReference type="SMART" id="SM00359">
    <property type="entry name" value="PUA"/>
    <property type="match status" value="1"/>
</dbReference>
<dbReference type="GO" id="GO:1990481">
    <property type="term" value="P:mRNA pseudouridine synthesis"/>
    <property type="evidence" value="ECO:0007669"/>
    <property type="project" value="TreeGrafter"/>
</dbReference>
<dbReference type="InterPro" id="IPR020103">
    <property type="entry name" value="PsdUridine_synth_cat_dom_sf"/>
</dbReference>
<dbReference type="InterPro" id="IPR002501">
    <property type="entry name" value="PsdUridine_synth_N"/>
</dbReference>
<dbReference type="GO" id="GO:0031120">
    <property type="term" value="P:snRNA pseudouridine synthesis"/>
    <property type="evidence" value="ECO:0007669"/>
    <property type="project" value="TreeGrafter"/>
</dbReference>
<dbReference type="PROSITE" id="PS50890">
    <property type="entry name" value="PUA"/>
    <property type="match status" value="1"/>
</dbReference>
<evidence type="ECO:0000256" key="1">
    <source>
        <dbReference type="ARBA" id="ARBA00023235"/>
    </source>
</evidence>
<feature type="domain" description="PUA" evidence="2">
    <location>
        <begin position="138"/>
        <end position="212"/>
    </location>
</feature>
<dbReference type="Gene3D" id="2.30.130.10">
    <property type="entry name" value="PUA domain"/>
    <property type="match status" value="1"/>
</dbReference>
<dbReference type="PANTHER" id="PTHR23127">
    <property type="entry name" value="CENTROMERE/MICROTUBULE BINDING PROTEIN CBF5"/>
    <property type="match status" value="1"/>
</dbReference>
<dbReference type="GO" id="GO:0009982">
    <property type="term" value="F:pseudouridine synthase activity"/>
    <property type="evidence" value="ECO:0007669"/>
    <property type="project" value="InterPro"/>
</dbReference>
<dbReference type="GO" id="GO:0031118">
    <property type="term" value="P:rRNA pseudouridine synthesis"/>
    <property type="evidence" value="ECO:0007669"/>
    <property type="project" value="TreeGrafter"/>
</dbReference>
<dbReference type="CDD" id="cd21148">
    <property type="entry name" value="PUA_Cbf5"/>
    <property type="match status" value="1"/>
</dbReference>
<keyword evidence="1" id="KW-0413">Isomerase</keyword>
<dbReference type="NCBIfam" id="TIGR00451">
    <property type="entry name" value="unchar_dom_2"/>
    <property type="match status" value="1"/>
</dbReference>
<accession>A0A1L2JM55</accession>
<dbReference type="Pfam" id="PF16198">
    <property type="entry name" value="TruB_C_2"/>
    <property type="match status" value="1"/>
</dbReference>
<reference evidence="3" key="1">
    <citation type="journal article" date="2017" name="Nature">
        <title>Metagenomic exploration of ASGARD archaea illuminates the origin of cellular complexity in eukaryotes.</title>
        <authorList>
            <person name="Zaremba-Niedzwiedzka K."/>
            <person name="Caceres E.F."/>
            <person name="Saw J.H.W."/>
            <person name="Backstrom D."/>
            <person name="Juzokaite L."/>
            <person name="Vancaester E."/>
            <person name="Seitz K.W."/>
            <person name="Anantharaman K."/>
            <person name="Starnawski P."/>
            <person name="Kjeldsen K.U."/>
            <person name="Stott M.B."/>
            <person name="Nunoura T."/>
            <person name="Banfield J.F."/>
            <person name="Schramm A."/>
            <person name="Baker B.J."/>
            <person name="Spang A."/>
            <person name="Ettema T.J.G."/>
        </authorList>
    </citation>
    <scope>NUCLEOTIDE SEQUENCE</scope>
    <source>
        <strain evidence="3">TIV_3</strain>
    </source>
</reference>
<dbReference type="Pfam" id="PF01509">
    <property type="entry name" value="TruB_N"/>
    <property type="match status" value="1"/>
</dbReference>